<protein>
    <submittedName>
        <fullName evidence="2">Uncharacterized protein</fullName>
    </submittedName>
</protein>
<accession>A0A914YUZ8</accession>
<name>A0A914YUZ8_9BILA</name>
<evidence type="ECO:0000313" key="1">
    <source>
        <dbReference type="Proteomes" id="UP000887577"/>
    </source>
</evidence>
<dbReference type="WBParaSite" id="PSU_v2.g38.t1">
    <property type="protein sequence ID" value="PSU_v2.g38.t1"/>
    <property type="gene ID" value="PSU_v2.g38"/>
</dbReference>
<evidence type="ECO:0000313" key="2">
    <source>
        <dbReference type="WBParaSite" id="PSU_v2.g38.t1"/>
    </source>
</evidence>
<keyword evidence="1" id="KW-1185">Reference proteome</keyword>
<proteinExistence type="predicted"/>
<reference evidence="2" key="1">
    <citation type="submission" date="2022-11" db="UniProtKB">
        <authorList>
            <consortium name="WormBaseParasite"/>
        </authorList>
    </citation>
    <scope>IDENTIFICATION</scope>
</reference>
<organism evidence="1 2">
    <name type="scientific">Panagrolaimus superbus</name>
    <dbReference type="NCBI Taxonomy" id="310955"/>
    <lineage>
        <taxon>Eukaryota</taxon>
        <taxon>Metazoa</taxon>
        <taxon>Ecdysozoa</taxon>
        <taxon>Nematoda</taxon>
        <taxon>Chromadorea</taxon>
        <taxon>Rhabditida</taxon>
        <taxon>Tylenchina</taxon>
        <taxon>Panagrolaimomorpha</taxon>
        <taxon>Panagrolaimoidea</taxon>
        <taxon>Panagrolaimidae</taxon>
        <taxon>Panagrolaimus</taxon>
    </lineage>
</organism>
<dbReference type="Proteomes" id="UP000887577">
    <property type="component" value="Unplaced"/>
</dbReference>
<dbReference type="AlphaFoldDB" id="A0A914YUZ8"/>
<sequence>MSTIGNMLIRASLPGMDKGLKDPRRATVFGEQGTRDLCRKLAASDLDIPDPDMSKIFDDGKMPTMITPTPFQKLRKQKPASELGAKIDRIASIRVV</sequence>